<feature type="transmembrane region" description="Helical" evidence="2">
    <location>
        <begin position="31"/>
        <end position="54"/>
    </location>
</feature>
<sequence length="315" mass="35259">MAQPVRTYSIVPGQDSALATQKLTFQIKGTICKCLSGVLMIGIIVAVGIILLALSNHSTIDQLVGIAIIIFAIASTVVIFFAIRSQMVDITLTLDGANNNGLFTSLPMKLAKCCCLPKTKREFHLTDVKSVSQVTVKQQTSSRYLRGRQYITSVITYRVKFNLLSAEQYQPPIVLKQSEIQQIVQFFRAFNAGRQTNVPLSAPSVNPTLVTVGTEEIVYSLDAPYSYPAYPPYNPNAQQTQQAHLQYNNQQLHQQSLYAPPVQQQIPTEIQQPYIQPPPPQVYPQQEQYPYPSLQDQQQNNGARRLGKQQFETKQ</sequence>
<keyword evidence="2" id="KW-0812">Transmembrane</keyword>
<accession>A0A5J4WHU8</accession>
<evidence type="ECO:0000313" key="3">
    <source>
        <dbReference type="EMBL" id="KAA6394398.1"/>
    </source>
</evidence>
<feature type="compositionally biased region" description="Low complexity" evidence="1">
    <location>
        <begin position="283"/>
        <end position="292"/>
    </location>
</feature>
<gene>
    <name evidence="3" type="ORF">EZS28_010075</name>
</gene>
<evidence type="ECO:0000313" key="4">
    <source>
        <dbReference type="Proteomes" id="UP000324800"/>
    </source>
</evidence>
<dbReference type="Proteomes" id="UP000324800">
    <property type="component" value="Unassembled WGS sequence"/>
</dbReference>
<feature type="transmembrane region" description="Helical" evidence="2">
    <location>
        <begin position="60"/>
        <end position="83"/>
    </location>
</feature>
<keyword evidence="2" id="KW-1133">Transmembrane helix</keyword>
<name>A0A5J4WHU8_9EUKA</name>
<comment type="caution">
    <text evidence="3">The sequence shown here is derived from an EMBL/GenBank/DDBJ whole genome shotgun (WGS) entry which is preliminary data.</text>
</comment>
<protein>
    <submittedName>
        <fullName evidence="3">Uncharacterized protein</fullName>
    </submittedName>
</protein>
<reference evidence="3 4" key="1">
    <citation type="submission" date="2019-03" db="EMBL/GenBank/DDBJ databases">
        <title>Single cell metagenomics reveals metabolic interactions within the superorganism composed of flagellate Streblomastix strix and complex community of Bacteroidetes bacteria on its surface.</title>
        <authorList>
            <person name="Treitli S.C."/>
            <person name="Kolisko M."/>
            <person name="Husnik F."/>
            <person name="Keeling P."/>
            <person name="Hampl V."/>
        </authorList>
    </citation>
    <scope>NUCLEOTIDE SEQUENCE [LARGE SCALE GENOMIC DNA]</scope>
    <source>
        <strain evidence="3">ST1C</strain>
    </source>
</reference>
<organism evidence="3 4">
    <name type="scientific">Streblomastix strix</name>
    <dbReference type="NCBI Taxonomy" id="222440"/>
    <lineage>
        <taxon>Eukaryota</taxon>
        <taxon>Metamonada</taxon>
        <taxon>Preaxostyla</taxon>
        <taxon>Oxymonadida</taxon>
        <taxon>Streblomastigidae</taxon>
        <taxon>Streblomastix</taxon>
    </lineage>
</organism>
<proteinExistence type="predicted"/>
<evidence type="ECO:0000256" key="1">
    <source>
        <dbReference type="SAM" id="MobiDB-lite"/>
    </source>
</evidence>
<dbReference type="EMBL" id="SNRW01001952">
    <property type="protein sequence ID" value="KAA6394398.1"/>
    <property type="molecule type" value="Genomic_DNA"/>
</dbReference>
<keyword evidence="2" id="KW-0472">Membrane</keyword>
<evidence type="ECO:0000256" key="2">
    <source>
        <dbReference type="SAM" id="Phobius"/>
    </source>
</evidence>
<feature type="region of interest" description="Disordered" evidence="1">
    <location>
        <begin position="272"/>
        <end position="315"/>
    </location>
</feature>
<dbReference type="AlphaFoldDB" id="A0A5J4WHU8"/>